<dbReference type="EMBL" id="GEBQ01032007">
    <property type="protein sequence ID" value="JAT07970.1"/>
    <property type="molecule type" value="Transcribed_RNA"/>
</dbReference>
<feature type="domain" description="PiggyBac transposable element-derived protein" evidence="2">
    <location>
        <begin position="79"/>
        <end position="444"/>
    </location>
</feature>
<accession>A0A1B6K956</accession>
<evidence type="ECO:0000256" key="1">
    <source>
        <dbReference type="SAM" id="MobiDB-lite"/>
    </source>
</evidence>
<sequence length="550" mass="63576">MENIVEPAIETDLPENEGYRHNDNNHNRYDIIQSLKNDLKKEAQARKQKQNLYNWVKGDLEAPQLNFKNGEFSKYKDFSASELFELFFDDSVFDLLVEQTNLYALFKNSPNPYISKSDIKCVFAIFVLSGYNSLPGRRFYWDSQSDMHNALVCNAMRRNRFEQCLRFLHCADNNNEDSSDKMWKLRPLMNILKKHFQEHFVPVSNLSYDESMIEYFGRHGCKQFIRGKPVRFGFKAWCLNTPSGYLINFDIYQGKSLNMPTDYETLFGKAAAPLVRMIDEFPLCKSVLPFRFFFDNLFTSFRLLQYLGALGYGAIGTLREDRIPQSCPLPSKKELKTKERGFHEAALCTDNGVLVCKWVDNGVVSISSNYSGVNPLTTAKRYSQKEKKHVLVSRPALFTEYNKSMGGTDRMDQNIAQYRIGIRSKKWYWSIFTWLIDASIQNAWQLRRSSGNMQPQLDFRREIVIAYITKYGEAGKGPGRPMSSKRSLSGNRISDEIRYDGINHLVAKVPNKKKIRCAGEGCTSIMRSMCKKCNLGLCLECFEDFHTVTH</sequence>
<proteinExistence type="predicted"/>
<evidence type="ECO:0000259" key="2">
    <source>
        <dbReference type="Pfam" id="PF13843"/>
    </source>
</evidence>
<organism evidence="3">
    <name type="scientific">Graphocephala atropunctata</name>
    <dbReference type="NCBI Taxonomy" id="36148"/>
    <lineage>
        <taxon>Eukaryota</taxon>
        <taxon>Metazoa</taxon>
        <taxon>Ecdysozoa</taxon>
        <taxon>Arthropoda</taxon>
        <taxon>Hexapoda</taxon>
        <taxon>Insecta</taxon>
        <taxon>Pterygota</taxon>
        <taxon>Neoptera</taxon>
        <taxon>Paraneoptera</taxon>
        <taxon>Hemiptera</taxon>
        <taxon>Auchenorrhyncha</taxon>
        <taxon>Membracoidea</taxon>
        <taxon>Cicadellidae</taxon>
        <taxon>Cicadellinae</taxon>
        <taxon>Cicadellini</taxon>
        <taxon>Graphocephala</taxon>
    </lineage>
</organism>
<evidence type="ECO:0000313" key="3">
    <source>
        <dbReference type="EMBL" id="JAT07970.1"/>
    </source>
</evidence>
<dbReference type="PANTHER" id="PTHR47055">
    <property type="entry name" value="DDE_TNP_1_7 DOMAIN-CONTAINING PROTEIN"/>
    <property type="match status" value="1"/>
</dbReference>
<gene>
    <name evidence="3" type="ORF">g.37965</name>
</gene>
<dbReference type="InterPro" id="IPR029526">
    <property type="entry name" value="PGBD"/>
</dbReference>
<reference evidence="3" key="1">
    <citation type="submission" date="2015-11" db="EMBL/GenBank/DDBJ databases">
        <title>De novo transcriptome assembly of four potential Pierce s Disease insect vectors from Arizona vineyards.</title>
        <authorList>
            <person name="Tassone E.E."/>
        </authorList>
    </citation>
    <scope>NUCLEOTIDE SEQUENCE</scope>
</reference>
<name>A0A1B6K956_9HEMI</name>
<dbReference type="PANTHER" id="PTHR47055:SF3">
    <property type="entry name" value="PHORBOL-ESTER_DAG-TYPE DOMAIN-CONTAINING PROTEIN"/>
    <property type="match status" value="1"/>
</dbReference>
<dbReference type="Pfam" id="PF13843">
    <property type="entry name" value="DDE_Tnp_1_7"/>
    <property type="match status" value="1"/>
</dbReference>
<dbReference type="GO" id="GO:0043565">
    <property type="term" value="F:sequence-specific DNA binding"/>
    <property type="evidence" value="ECO:0007669"/>
    <property type="project" value="TreeGrafter"/>
</dbReference>
<dbReference type="InterPro" id="IPR052638">
    <property type="entry name" value="PiggyBac_TE-derived"/>
</dbReference>
<dbReference type="AlphaFoldDB" id="A0A1B6K956"/>
<protein>
    <recommendedName>
        <fullName evidence="2">PiggyBac transposable element-derived protein domain-containing protein</fullName>
    </recommendedName>
</protein>
<feature type="region of interest" description="Disordered" evidence="1">
    <location>
        <begin position="1"/>
        <end position="24"/>
    </location>
</feature>